<evidence type="ECO:0000256" key="7">
    <source>
        <dbReference type="ARBA" id="ARBA00023609"/>
    </source>
</evidence>
<dbReference type="PROSITE" id="PS50005">
    <property type="entry name" value="TPR"/>
    <property type="match status" value="1"/>
</dbReference>
<dbReference type="InterPro" id="IPR057556">
    <property type="entry name" value="TPR_Slam"/>
</dbReference>
<evidence type="ECO:0000256" key="4">
    <source>
        <dbReference type="ARBA" id="ARBA00022729"/>
    </source>
</evidence>
<dbReference type="EMBL" id="OOGT01000188">
    <property type="protein sequence ID" value="SPL71902.1"/>
    <property type="molecule type" value="Genomic_DNA"/>
</dbReference>
<evidence type="ECO:0000313" key="11">
    <source>
        <dbReference type="EMBL" id="SPL71902.1"/>
    </source>
</evidence>
<dbReference type="InterPro" id="IPR011990">
    <property type="entry name" value="TPR-like_helical_dom_sf"/>
</dbReference>
<feature type="domain" description="Surface lipoprotein assembly modifier N-terminal TPR repeats region" evidence="10">
    <location>
        <begin position="63"/>
        <end position="161"/>
    </location>
</feature>
<dbReference type="SUPFAM" id="SSF48452">
    <property type="entry name" value="TPR-like"/>
    <property type="match status" value="1"/>
</dbReference>
<organism evidence="11 12">
    <name type="scientific">Acinetobacter stercoris</name>
    <dbReference type="NCBI Taxonomy" id="2126983"/>
    <lineage>
        <taxon>Bacteria</taxon>
        <taxon>Pseudomonadati</taxon>
        <taxon>Pseudomonadota</taxon>
        <taxon>Gammaproteobacteria</taxon>
        <taxon>Moraxellales</taxon>
        <taxon>Moraxellaceae</taxon>
        <taxon>Acinetobacter</taxon>
    </lineage>
</organism>
<keyword evidence="12" id="KW-1185">Reference proteome</keyword>
<dbReference type="Proteomes" id="UP000245974">
    <property type="component" value="Unassembled WGS sequence"/>
</dbReference>
<evidence type="ECO:0000256" key="5">
    <source>
        <dbReference type="ARBA" id="ARBA00023136"/>
    </source>
</evidence>
<feature type="repeat" description="TPR" evidence="8">
    <location>
        <begin position="104"/>
        <end position="137"/>
    </location>
</feature>
<keyword evidence="6" id="KW-0998">Cell outer membrane</keyword>
<evidence type="ECO:0000259" key="10">
    <source>
        <dbReference type="Pfam" id="PF24575"/>
    </source>
</evidence>
<keyword evidence="5" id="KW-0472">Membrane</keyword>
<dbReference type="InParanoid" id="A0A2U3N2L7"/>
<evidence type="ECO:0000256" key="1">
    <source>
        <dbReference type="ARBA" id="ARBA00004571"/>
    </source>
</evidence>
<evidence type="ECO:0000256" key="3">
    <source>
        <dbReference type="ARBA" id="ARBA00022692"/>
    </source>
</evidence>
<keyword evidence="4" id="KW-0732">Signal</keyword>
<dbReference type="Gene3D" id="1.25.40.10">
    <property type="entry name" value="Tetratricopeptide repeat domain"/>
    <property type="match status" value="1"/>
</dbReference>
<name>A0A2U3N2L7_9GAMM</name>
<dbReference type="OrthoDB" id="7525402at2"/>
<accession>A0A2U3N2L7</accession>
<dbReference type="RefSeq" id="WP_121975314.1">
    <property type="nucleotide sequence ID" value="NZ_OOGT01000188.1"/>
</dbReference>
<dbReference type="Pfam" id="PF24575">
    <property type="entry name" value="TPR_Slam"/>
    <property type="match status" value="1"/>
</dbReference>
<keyword evidence="3" id="KW-0812">Transmembrane</keyword>
<keyword evidence="2" id="KW-1134">Transmembrane beta strand</keyword>
<evidence type="ECO:0000259" key="9">
    <source>
        <dbReference type="Pfam" id="PF04575"/>
    </source>
</evidence>
<proteinExistence type="inferred from homology"/>
<dbReference type="InterPro" id="IPR007655">
    <property type="entry name" value="Slam_C"/>
</dbReference>
<dbReference type="InterPro" id="IPR019734">
    <property type="entry name" value="TPR_rpt"/>
</dbReference>
<sequence length="498" mass="57909">MLRSSVCCVFLLSQSYVFADDDTRLRLNQSIDRQMIQQERQFQQQEKLSETGLPNIVVAGQELTVEQNQDDLAKALYLSVMQKQWNKSQVYLENYKKYPDYDRALTEFAEGAMLRAKGKLKLAEKKFKNSLKIQPNNLITELELARVLFEQQKNKDAKANFQTIQNKLNKSDPAMIPTGVSNAVSMFLTALKQRDAWQGAISFGPTYGLNINNSSDQTIQTSISQFVCDNESKKCGIVQVPNYWKTPAKKNGSGLDLEGTINKRFALKSNHGISIKGISFGQYYFDQHEYTDATYNLNTGYSFLNQKNQINVAPLYEYRRYGHDTLYHAWGGHADWMRFISANQAIKIDAEIKDLNYKKYRVQDGQQYSLLSTFWQILPNQWTLFSGLDWFKQDAKDKALNTYDQYGIRLGLSKSWGWGINTTLFSSYRWRQYEQYSAVIGVRRHDFEQNYTLVMQMPKFKFYGITPNLTYRFNKNESNYGLFPFDKQSISLKFEHQF</sequence>
<gene>
    <name evidence="11" type="ORF">KPC_3080</name>
</gene>
<comment type="subcellular location">
    <subcellularLocation>
        <location evidence="1">Cell outer membrane</location>
        <topology evidence="1">Multi-pass membrane protein</topology>
    </subcellularLocation>
</comment>
<feature type="domain" description="Surface lipoprotein assembly modifier C-terminal" evidence="9">
    <location>
        <begin position="197"/>
        <end position="498"/>
    </location>
</feature>
<dbReference type="Pfam" id="PF04575">
    <property type="entry name" value="SlipAM"/>
    <property type="match status" value="1"/>
</dbReference>
<comment type="similarity">
    <text evidence="7">Belongs to the Slam family.</text>
</comment>
<protein>
    <submittedName>
        <fullName evidence="11">TPR repeat-containing protein</fullName>
    </submittedName>
</protein>
<reference evidence="12" key="1">
    <citation type="submission" date="2018-03" db="EMBL/GenBank/DDBJ databases">
        <authorList>
            <person name="Blom J."/>
        </authorList>
    </citation>
    <scope>NUCLEOTIDE SEQUENCE [LARGE SCALE GENOMIC DNA]</scope>
    <source>
        <strain evidence="12">KPC-SM-21</strain>
    </source>
</reference>
<evidence type="ECO:0000256" key="6">
    <source>
        <dbReference type="ARBA" id="ARBA00023237"/>
    </source>
</evidence>
<evidence type="ECO:0000256" key="8">
    <source>
        <dbReference type="PROSITE-ProRule" id="PRU00339"/>
    </source>
</evidence>
<keyword evidence="8" id="KW-0802">TPR repeat</keyword>
<dbReference type="AlphaFoldDB" id="A0A2U3N2L7"/>
<dbReference type="GO" id="GO:0009279">
    <property type="term" value="C:cell outer membrane"/>
    <property type="evidence" value="ECO:0007669"/>
    <property type="project" value="UniProtKB-SubCell"/>
</dbReference>
<evidence type="ECO:0000313" key="12">
    <source>
        <dbReference type="Proteomes" id="UP000245974"/>
    </source>
</evidence>
<evidence type="ECO:0000256" key="2">
    <source>
        <dbReference type="ARBA" id="ARBA00022452"/>
    </source>
</evidence>